<dbReference type="Pfam" id="PF00856">
    <property type="entry name" value="SET"/>
    <property type="match status" value="1"/>
</dbReference>
<evidence type="ECO:0000313" key="4">
    <source>
        <dbReference type="Proteomes" id="UP001187682"/>
    </source>
</evidence>
<dbReference type="EMBL" id="ONZQ02000003">
    <property type="protein sequence ID" value="SPO00215.1"/>
    <property type="molecule type" value="Genomic_DNA"/>
</dbReference>
<evidence type="ECO:0000313" key="3">
    <source>
        <dbReference type="EMBL" id="SPO00215.1"/>
    </source>
</evidence>
<name>A0AAE8STW0_9PEZI</name>
<gene>
    <name evidence="3" type="ORF">DNG_03062</name>
</gene>
<dbReference type="SMART" id="SM00317">
    <property type="entry name" value="SET"/>
    <property type="match status" value="1"/>
</dbReference>
<sequence>MQQTRNLLLLAALASGSSLIAPAAAGGGSRADAGPDPLCLWDATAPLRPRARTSCPLPVDDASPTHIREGAVLTPLRCIRRQRNSNSNSNSRSGDGESKCIYSAPTFRGGGFSIATGAQTAANLLGMGGLDDLIAPATSPHLFSTGPTEDVVGGGPAYEVQDIPGKGKGVIASRTIRRREVFMVDYPLLMVEGALIEGMDLAGRRGVLQGLVAGLGDEGRGRMLALARSGGEDEAMDLFVTNGCGVEVWGRMHTGVFPEVARMNHDCRPNAYFRFSPSTLTMEVLAYRDIQPGEEININYAYVGMPSKERQKFLRDTWSFNCTCPLCTSPPSVIAASDARRHDIARKRIALRKARKEGRHDDALGAAEGVLALLEEEEGLEALGPGFWGLLARELVELGRTEEALAWARRALEGGRAFRGEDSGAVAEAEDLVRAVEREERRMKGETTAK</sequence>
<comment type="caution">
    <text evidence="3">The sequence shown here is derived from an EMBL/GenBank/DDBJ whole genome shotgun (WGS) entry which is preliminary data.</text>
</comment>
<keyword evidence="4" id="KW-1185">Reference proteome</keyword>
<dbReference type="CDD" id="cd20071">
    <property type="entry name" value="SET_SMYD"/>
    <property type="match status" value="1"/>
</dbReference>
<dbReference type="InterPro" id="IPR001214">
    <property type="entry name" value="SET_dom"/>
</dbReference>
<accession>A0AAE8STW0</accession>
<dbReference type="Gene3D" id="2.170.270.10">
    <property type="entry name" value="SET domain"/>
    <property type="match status" value="1"/>
</dbReference>
<dbReference type="InterPro" id="IPR046341">
    <property type="entry name" value="SET_dom_sf"/>
</dbReference>
<feature type="signal peptide" evidence="1">
    <location>
        <begin position="1"/>
        <end position="25"/>
    </location>
</feature>
<dbReference type="InterPro" id="IPR053185">
    <property type="entry name" value="SET_domain_protein"/>
</dbReference>
<reference evidence="3" key="1">
    <citation type="submission" date="2018-03" db="EMBL/GenBank/DDBJ databases">
        <authorList>
            <person name="Guldener U."/>
        </authorList>
    </citation>
    <scope>NUCLEOTIDE SEQUENCE</scope>
</reference>
<dbReference type="InterPro" id="IPR011990">
    <property type="entry name" value="TPR-like_helical_dom_sf"/>
</dbReference>
<dbReference type="SUPFAM" id="SSF48452">
    <property type="entry name" value="TPR-like"/>
    <property type="match status" value="1"/>
</dbReference>
<keyword evidence="1" id="KW-0732">Signal</keyword>
<dbReference type="PANTHER" id="PTHR47332:SF6">
    <property type="entry name" value="SET DOMAIN-CONTAINING PROTEIN"/>
    <property type="match status" value="1"/>
</dbReference>
<evidence type="ECO:0000259" key="2">
    <source>
        <dbReference type="PROSITE" id="PS50280"/>
    </source>
</evidence>
<evidence type="ECO:0000256" key="1">
    <source>
        <dbReference type="SAM" id="SignalP"/>
    </source>
</evidence>
<organism evidence="3 4">
    <name type="scientific">Cephalotrichum gorgonifer</name>
    <dbReference type="NCBI Taxonomy" id="2041049"/>
    <lineage>
        <taxon>Eukaryota</taxon>
        <taxon>Fungi</taxon>
        <taxon>Dikarya</taxon>
        <taxon>Ascomycota</taxon>
        <taxon>Pezizomycotina</taxon>
        <taxon>Sordariomycetes</taxon>
        <taxon>Hypocreomycetidae</taxon>
        <taxon>Microascales</taxon>
        <taxon>Microascaceae</taxon>
        <taxon>Cephalotrichum</taxon>
    </lineage>
</organism>
<dbReference type="PROSITE" id="PS50280">
    <property type="entry name" value="SET"/>
    <property type="match status" value="1"/>
</dbReference>
<dbReference type="PANTHER" id="PTHR47332">
    <property type="entry name" value="SET DOMAIN-CONTAINING PROTEIN 5"/>
    <property type="match status" value="1"/>
</dbReference>
<dbReference type="Proteomes" id="UP001187682">
    <property type="component" value="Unassembled WGS sequence"/>
</dbReference>
<feature type="chain" id="PRO_5041983406" description="SET domain-containing protein" evidence="1">
    <location>
        <begin position="26"/>
        <end position="450"/>
    </location>
</feature>
<dbReference type="AlphaFoldDB" id="A0AAE8STW0"/>
<dbReference type="SUPFAM" id="SSF82199">
    <property type="entry name" value="SET domain"/>
    <property type="match status" value="1"/>
</dbReference>
<protein>
    <recommendedName>
        <fullName evidence="2">SET domain-containing protein</fullName>
    </recommendedName>
</protein>
<proteinExistence type="predicted"/>
<dbReference type="Gene3D" id="1.25.40.10">
    <property type="entry name" value="Tetratricopeptide repeat domain"/>
    <property type="match status" value="1"/>
</dbReference>
<feature type="domain" description="SET" evidence="2">
    <location>
        <begin position="156"/>
        <end position="301"/>
    </location>
</feature>